<name>A0A1G2G1E4_9BACT</name>
<evidence type="ECO:0000313" key="3">
    <source>
        <dbReference type="Proteomes" id="UP000177785"/>
    </source>
</evidence>
<keyword evidence="1" id="KW-1133">Transmembrane helix</keyword>
<keyword evidence="1" id="KW-0472">Membrane</keyword>
<proteinExistence type="predicted"/>
<sequence>MKQTLLHLRGFLERYRVLPSYGEDTVFLLAVAVLVVLFLNADARAFAEQVRAQSSKIALIMLLGVGFAIYTAFFSYFKNEIQKFYMFWFAVLVNFLSAFATITLLNDSGASPLYYIAPAINVVAFVLMVAFWHADVLDTSAIPHKSSSFSNVLYGTIVVAVLTLVAEYAWNTPWPAVFSFVIGYATVFNRTFTSYLPKIFGKRDQKIEALDVAVNDVVDYMIKNVGINNPYAVCIAAAGTKNLQVSSEYRGDVDAFLADEIRKLNRTTPAIATGSVGTYTFKRYWFSPTRQESAIIIDAYPNDGSTGYQFCQMVRYDTESILQRYKGLIYLNKTTNVYVKV</sequence>
<feature type="transmembrane region" description="Helical" evidence="1">
    <location>
        <begin position="84"/>
        <end position="106"/>
    </location>
</feature>
<feature type="transmembrane region" description="Helical" evidence="1">
    <location>
        <begin position="57"/>
        <end position="77"/>
    </location>
</feature>
<feature type="transmembrane region" description="Helical" evidence="1">
    <location>
        <begin position="176"/>
        <end position="196"/>
    </location>
</feature>
<accession>A0A1G2G1E4</accession>
<organism evidence="2 3">
    <name type="scientific">Candidatus Ryanbacteria bacterium RIFCSPHIGHO2_01_FULL_48_27</name>
    <dbReference type="NCBI Taxonomy" id="1802115"/>
    <lineage>
        <taxon>Bacteria</taxon>
        <taxon>Candidatus Ryaniibacteriota</taxon>
    </lineage>
</organism>
<keyword evidence="1" id="KW-0812">Transmembrane</keyword>
<protein>
    <submittedName>
        <fullName evidence="2">Uncharacterized protein</fullName>
    </submittedName>
</protein>
<reference evidence="2 3" key="1">
    <citation type="journal article" date="2016" name="Nat. Commun.">
        <title>Thousands of microbial genomes shed light on interconnected biogeochemical processes in an aquifer system.</title>
        <authorList>
            <person name="Anantharaman K."/>
            <person name="Brown C.T."/>
            <person name="Hug L.A."/>
            <person name="Sharon I."/>
            <person name="Castelle C.J."/>
            <person name="Probst A.J."/>
            <person name="Thomas B.C."/>
            <person name="Singh A."/>
            <person name="Wilkins M.J."/>
            <person name="Karaoz U."/>
            <person name="Brodie E.L."/>
            <person name="Williams K.H."/>
            <person name="Hubbard S.S."/>
            <person name="Banfield J.F."/>
        </authorList>
    </citation>
    <scope>NUCLEOTIDE SEQUENCE [LARGE SCALE GENOMIC DNA]</scope>
</reference>
<dbReference type="STRING" id="1802115.A2756_05360"/>
<evidence type="ECO:0000256" key="1">
    <source>
        <dbReference type="SAM" id="Phobius"/>
    </source>
</evidence>
<feature type="transmembrane region" description="Helical" evidence="1">
    <location>
        <begin position="152"/>
        <end position="170"/>
    </location>
</feature>
<feature type="transmembrane region" description="Helical" evidence="1">
    <location>
        <begin position="112"/>
        <end position="132"/>
    </location>
</feature>
<dbReference type="Proteomes" id="UP000177785">
    <property type="component" value="Unassembled WGS sequence"/>
</dbReference>
<comment type="caution">
    <text evidence="2">The sequence shown here is derived from an EMBL/GenBank/DDBJ whole genome shotgun (WGS) entry which is preliminary data.</text>
</comment>
<gene>
    <name evidence="2" type="ORF">A2756_05360</name>
</gene>
<dbReference type="EMBL" id="MHNL01000031">
    <property type="protein sequence ID" value="OGZ43680.1"/>
    <property type="molecule type" value="Genomic_DNA"/>
</dbReference>
<evidence type="ECO:0000313" key="2">
    <source>
        <dbReference type="EMBL" id="OGZ43680.1"/>
    </source>
</evidence>
<dbReference type="AlphaFoldDB" id="A0A1G2G1E4"/>